<feature type="transmembrane region" description="Helical" evidence="1">
    <location>
        <begin position="46"/>
        <end position="65"/>
    </location>
</feature>
<feature type="domain" description="DUF2157" evidence="2">
    <location>
        <begin position="12"/>
        <end position="151"/>
    </location>
</feature>
<keyword evidence="1" id="KW-0472">Membrane</keyword>
<organism evidence="3 4">
    <name type="scientific">Rheinheimera pacifica</name>
    <dbReference type="NCBI Taxonomy" id="173990"/>
    <lineage>
        <taxon>Bacteria</taxon>
        <taxon>Pseudomonadati</taxon>
        <taxon>Pseudomonadota</taxon>
        <taxon>Gammaproteobacteria</taxon>
        <taxon>Chromatiales</taxon>
        <taxon>Chromatiaceae</taxon>
        <taxon>Rheinheimera</taxon>
    </lineage>
</organism>
<feature type="transmembrane region" description="Helical" evidence="1">
    <location>
        <begin position="238"/>
        <end position="257"/>
    </location>
</feature>
<name>A0A1H6LAM4_9GAMM</name>
<dbReference type="AlphaFoldDB" id="A0A1H6LAM4"/>
<accession>A0A1H6LAM4</accession>
<keyword evidence="4" id="KW-1185">Reference proteome</keyword>
<feature type="transmembrane region" description="Helical" evidence="1">
    <location>
        <begin position="264"/>
        <end position="285"/>
    </location>
</feature>
<evidence type="ECO:0000256" key="1">
    <source>
        <dbReference type="SAM" id="Phobius"/>
    </source>
</evidence>
<keyword evidence="1" id="KW-1133">Transmembrane helix</keyword>
<feature type="transmembrane region" description="Helical" evidence="1">
    <location>
        <begin position="175"/>
        <end position="201"/>
    </location>
</feature>
<sequence>MDKLQHANQLLQWREQRQLSAEQLQQASGQFPLQPATGLWLAQANLILLFGTVVLLGAALIFFLAHNWPFMHYFTKFALAAGALALSGVIAIRSVPASLVQRAALLAAAILTGALLALIGQTYQTGADIWQLFAGWAALITPLVLLSKSRACYLLWFVVLELALGRYLSTQSEFFWLLASPPMILNLALANLVILAFAEFALPRLGVKANQTLVRLAALILIAPLTYGAGIGTWDNSYQPNLLVYLPLTAVLTLWYWRQRRDVLILALLAFSAITVATSMLASLLEHADDFFAMNLLALFVIGSSVAAVIWLKKLQQTVVGKTT</sequence>
<evidence type="ECO:0000313" key="4">
    <source>
        <dbReference type="Proteomes" id="UP000199371"/>
    </source>
</evidence>
<proteinExistence type="predicted"/>
<reference evidence="4" key="1">
    <citation type="submission" date="2016-10" db="EMBL/GenBank/DDBJ databases">
        <authorList>
            <person name="Varghese N."/>
            <person name="Submissions S."/>
        </authorList>
    </citation>
    <scope>NUCLEOTIDE SEQUENCE [LARGE SCALE GENOMIC DNA]</scope>
    <source>
        <strain evidence="4">DSM 17616</strain>
    </source>
</reference>
<dbReference type="STRING" id="173990.SAMN05660691_01811"/>
<feature type="transmembrane region" description="Helical" evidence="1">
    <location>
        <begin position="104"/>
        <end position="123"/>
    </location>
</feature>
<dbReference type="RefSeq" id="WP_092792494.1">
    <property type="nucleotide sequence ID" value="NZ_FNXF01000005.1"/>
</dbReference>
<protein>
    <submittedName>
        <fullName evidence="3">Predicted membrane protein</fullName>
    </submittedName>
</protein>
<feature type="transmembrane region" description="Helical" evidence="1">
    <location>
        <begin position="71"/>
        <end position="92"/>
    </location>
</feature>
<dbReference type="Pfam" id="PF09925">
    <property type="entry name" value="DUF2157"/>
    <property type="match status" value="1"/>
</dbReference>
<dbReference type="OrthoDB" id="327621at2"/>
<dbReference type="EMBL" id="FNXF01000005">
    <property type="protein sequence ID" value="SEH85437.1"/>
    <property type="molecule type" value="Genomic_DNA"/>
</dbReference>
<dbReference type="Proteomes" id="UP000199371">
    <property type="component" value="Unassembled WGS sequence"/>
</dbReference>
<dbReference type="InterPro" id="IPR018677">
    <property type="entry name" value="DUF2157"/>
</dbReference>
<feature type="transmembrane region" description="Helical" evidence="1">
    <location>
        <begin position="153"/>
        <end position="169"/>
    </location>
</feature>
<feature type="transmembrane region" description="Helical" evidence="1">
    <location>
        <begin position="129"/>
        <end position="146"/>
    </location>
</feature>
<feature type="transmembrane region" description="Helical" evidence="1">
    <location>
        <begin position="213"/>
        <end position="232"/>
    </location>
</feature>
<evidence type="ECO:0000259" key="2">
    <source>
        <dbReference type="Pfam" id="PF09925"/>
    </source>
</evidence>
<gene>
    <name evidence="3" type="ORF">SAMN05660691_01811</name>
</gene>
<evidence type="ECO:0000313" key="3">
    <source>
        <dbReference type="EMBL" id="SEH85437.1"/>
    </source>
</evidence>
<feature type="transmembrane region" description="Helical" evidence="1">
    <location>
        <begin position="291"/>
        <end position="312"/>
    </location>
</feature>
<keyword evidence="1" id="KW-0812">Transmembrane</keyword>